<dbReference type="OrthoDB" id="177006at2157"/>
<feature type="transmembrane region" description="Helical" evidence="1">
    <location>
        <begin position="45"/>
        <end position="71"/>
    </location>
</feature>
<protein>
    <recommendedName>
        <fullName evidence="4">DUF3054 domain-containing protein</fullName>
    </recommendedName>
</protein>
<evidence type="ECO:0000313" key="2">
    <source>
        <dbReference type="EMBL" id="SFJ04427.1"/>
    </source>
</evidence>
<organism evidence="2 3">
    <name type="scientific">Natronobacterium gregoryi</name>
    <dbReference type="NCBI Taxonomy" id="44930"/>
    <lineage>
        <taxon>Archaea</taxon>
        <taxon>Methanobacteriati</taxon>
        <taxon>Methanobacteriota</taxon>
        <taxon>Stenosarchaea group</taxon>
        <taxon>Halobacteria</taxon>
        <taxon>Halobacteriales</taxon>
        <taxon>Natrialbaceae</taxon>
        <taxon>Natronobacterium</taxon>
    </lineage>
</organism>
<feature type="transmembrane region" description="Helical" evidence="1">
    <location>
        <begin position="21"/>
        <end position="39"/>
    </location>
</feature>
<feature type="transmembrane region" description="Helical" evidence="1">
    <location>
        <begin position="113"/>
        <end position="139"/>
    </location>
</feature>
<keyword evidence="1" id="KW-1133">Transmembrane helix</keyword>
<dbReference type="Proteomes" id="UP000182829">
    <property type="component" value="Unassembled WGS sequence"/>
</dbReference>
<feature type="transmembrane region" description="Helical" evidence="1">
    <location>
        <begin position="83"/>
        <end position="101"/>
    </location>
</feature>
<keyword evidence="1" id="KW-0472">Membrane</keyword>
<evidence type="ECO:0000313" key="3">
    <source>
        <dbReference type="Proteomes" id="UP000182829"/>
    </source>
</evidence>
<dbReference type="GeneID" id="14209782"/>
<reference evidence="2 3" key="1">
    <citation type="submission" date="2016-10" db="EMBL/GenBank/DDBJ databases">
        <authorList>
            <person name="de Groot N.N."/>
        </authorList>
    </citation>
    <scope>NUCLEOTIDE SEQUENCE [LARGE SCALE GENOMIC DNA]</scope>
    <source>
        <strain evidence="2 3">SP2</strain>
    </source>
</reference>
<proteinExistence type="predicted"/>
<gene>
    <name evidence="2" type="ORF">SAMN05443661_11252</name>
</gene>
<dbReference type="EMBL" id="FORO01000012">
    <property type="protein sequence ID" value="SFJ04427.1"/>
    <property type="molecule type" value="Genomic_DNA"/>
</dbReference>
<keyword evidence="1" id="KW-0812">Transmembrane</keyword>
<evidence type="ECO:0008006" key="4">
    <source>
        <dbReference type="Google" id="ProtNLM"/>
    </source>
</evidence>
<sequence length="141" mass="14676">MDTATREGVSQAVLDRESLRIGVIDLVVLVGLIVFGQLSHGIDPITAPLASAGTVVPFVVGWLVVSLLAGLYTRGVASSPTRVARLATVTWLGAANVGFLLRGSPLLEGGVPWTFTAVMTGFGLVVLVGWRVGYAAFLARS</sequence>
<dbReference type="OMA" id="TATRWLF"/>
<dbReference type="InterPro" id="IPR021414">
    <property type="entry name" value="DUF3054"/>
</dbReference>
<evidence type="ECO:0000256" key="1">
    <source>
        <dbReference type="SAM" id="Phobius"/>
    </source>
</evidence>
<dbReference type="Pfam" id="PF11255">
    <property type="entry name" value="DUF3054"/>
    <property type="match status" value="1"/>
</dbReference>
<name>A0A1I3N5C3_9EURY</name>
<accession>A0A1I3N5C3</accession>
<dbReference type="RefSeq" id="WP_005575880.1">
    <property type="nucleotide sequence ID" value="NZ_FORO01000012.1"/>
</dbReference>
<dbReference type="AlphaFoldDB" id="A0A1I3N5C3"/>